<evidence type="ECO:0000256" key="6">
    <source>
        <dbReference type="ARBA" id="ARBA00022989"/>
    </source>
</evidence>
<comment type="caution">
    <text evidence="11">The sequence shown here is derived from an EMBL/GenBank/DDBJ whole genome shotgun (WGS) entry which is preliminary data.</text>
</comment>
<dbReference type="EC" id="2.4.1.-" evidence="10"/>
<evidence type="ECO:0000256" key="10">
    <source>
        <dbReference type="RuleBase" id="RU364016"/>
    </source>
</evidence>
<dbReference type="PANTHER" id="PTHR12369">
    <property type="entry name" value="CHONDROITIN SYNTHASE"/>
    <property type="match status" value="1"/>
</dbReference>
<feature type="transmembrane region" description="Helical" evidence="10">
    <location>
        <begin position="36"/>
        <end position="60"/>
    </location>
</feature>
<dbReference type="InterPro" id="IPR008428">
    <property type="entry name" value="Chond_GalNAc"/>
</dbReference>
<evidence type="ECO:0000256" key="2">
    <source>
        <dbReference type="ARBA" id="ARBA00009239"/>
    </source>
</evidence>
<dbReference type="Gene3D" id="3.90.550.10">
    <property type="entry name" value="Spore Coat Polysaccharide Biosynthesis Protein SpsA, Chain A"/>
    <property type="match status" value="1"/>
</dbReference>
<reference evidence="11 12" key="1">
    <citation type="submission" date="2023-10" db="EMBL/GenBank/DDBJ databases">
        <title>Genomes of two closely related lineages of the louse Polyplax serrata with different host specificities.</title>
        <authorList>
            <person name="Martinu J."/>
            <person name="Tarabai H."/>
            <person name="Stefka J."/>
            <person name="Hypsa V."/>
        </authorList>
    </citation>
    <scope>NUCLEOTIDE SEQUENCE [LARGE SCALE GENOMIC DNA]</scope>
    <source>
        <strain evidence="11">HR10_N</strain>
    </source>
</reference>
<keyword evidence="5 10" id="KW-0735">Signal-anchor</keyword>
<proteinExistence type="inferred from homology"/>
<protein>
    <recommendedName>
        <fullName evidence="10">Hexosyltransferase</fullName>
        <ecNumber evidence="10">2.4.1.-</ecNumber>
    </recommendedName>
</protein>
<dbReference type="Pfam" id="PF05679">
    <property type="entry name" value="CHGN"/>
    <property type="match status" value="1"/>
</dbReference>
<keyword evidence="9" id="KW-0325">Glycoprotein</keyword>
<evidence type="ECO:0000256" key="9">
    <source>
        <dbReference type="ARBA" id="ARBA00023180"/>
    </source>
</evidence>
<name>A0AAN8SFP3_POLSC</name>
<dbReference type="GO" id="GO:0032580">
    <property type="term" value="C:Golgi cisterna membrane"/>
    <property type="evidence" value="ECO:0007669"/>
    <property type="project" value="UniProtKB-SubCell"/>
</dbReference>
<dbReference type="InterPro" id="IPR029044">
    <property type="entry name" value="Nucleotide-diphossugar_trans"/>
</dbReference>
<dbReference type="EMBL" id="JAWJWE010000001">
    <property type="protein sequence ID" value="KAK6643996.1"/>
    <property type="molecule type" value="Genomic_DNA"/>
</dbReference>
<evidence type="ECO:0000256" key="8">
    <source>
        <dbReference type="ARBA" id="ARBA00023136"/>
    </source>
</evidence>
<evidence type="ECO:0000313" key="12">
    <source>
        <dbReference type="Proteomes" id="UP001372834"/>
    </source>
</evidence>
<keyword evidence="3 10" id="KW-0808">Transferase</keyword>
<dbReference type="AlphaFoldDB" id="A0AAN8SFP3"/>
<evidence type="ECO:0000256" key="1">
    <source>
        <dbReference type="ARBA" id="ARBA00004447"/>
    </source>
</evidence>
<dbReference type="GO" id="GO:0047238">
    <property type="term" value="F:glucuronosyl-N-acetylgalactosaminyl-proteoglycan 4-beta-N-acetylgalactosaminyltransferase activity"/>
    <property type="evidence" value="ECO:0007669"/>
    <property type="project" value="TreeGrafter"/>
</dbReference>
<dbReference type="SUPFAM" id="SSF53448">
    <property type="entry name" value="Nucleotide-diphospho-sugar transferases"/>
    <property type="match status" value="2"/>
</dbReference>
<keyword evidence="7 10" id="KW-0333">Golgi apparatus</keyword>
<evidence type="ECO:0000256" key="5">
    <source>
        <dbReference type="ARBA" id="ARBA00022968"/>
    </source>
</evidence>
<keyword evidence="6 10" id="KW-1133">Transmembrane helix</keyword>
<keyword evidence="4 10" id="KW-0812">Transmembrane</keyword>
<comment type="subcellular location">
    <subcellularLocation>
        <location evidence="1 10">Golgi apparatus</location>
        <location evidence="1 10">Golgi stack membrane</location>
        <topology evidence="1 10">Single-pass type II membrane protein</topology>
    </subcellularLocation>
</comment>
<sequence>MGELRRLVGGDVKLQPNFGSKRSTKLKKKVKNWGQLILGMITGLLLGLITESNIFMSGLVQMQNMTCFMLSTNRDGVSTPQRHISLRYNEDPMKIIQQSNPYLKNQEAESNLVFVGVMTAQKYLPTRAVAVYETWGRELPGKIAFFSSETSTLPNHRKDLPLVRLRHVDDSYPPQKKSFMMLQYIWENYGDRFEWFIRADDDVYMRPDKLEAFLRSLDSRKPLFIGQAGRGNQEEFGLLSLEYDENFCMGGPGIIMSRETLKRVAPHIRYCLKNLYTTHEDVELGRCVRKFADVSCTWSYEMQTILYHNSSGYEAFTGNLKQKEVHRAITLHPVKQYKHMYRVHNYMRQLKIQELLQEIILLKRDLKRSLELNKDSQVVARNLDLMTKKFNSVQEYKKALEDIDQIGMEPNLKKFKATTDNEILHWDFIQRSLYSADNFNPRRRMERAYREGIEDVIRDVLNFSKSFHFLRFMETINKFSRQRGRVIEYQDLLYGYARMDPLHGADFILDLLLKYKKYRGRKMTVPVRRHAYLQRQFSGMDIRELSSTEDIDDENGKKTFFEEVGNSLAGIKNRISSSSTFLNFGNWGLAPKKKIINFILPLSGRFRTFLRFIRNYEEICLKRDAWTSLFIILFKNERENTVGETIEFMKELQSNYPNALIRVVPVKEEFARATALEIGARQCPEDEYNILFFIDVDMVFDETTLERIRLNTIEGKQVYFPIVFSEFDPTVVYNYDEIGESPNHYLINSNTGYWRQFGFGIASMHGKDLRMIGGYNTTIKGWGKEDVDVFDKFVAISSNITIFRSVDHALVHVFHLVECSDRLEETQLKMCRGTRKDTYGSVDQLANFLYDNPAEFKAAIARKKAPKTAR</sequence>
<evidence type="ECO:0000313" key="11">
    <source>
        <dbReference type="EMBL" id="KAK6643996.1"/>
    </source>
</evidence>
<dbReference type="FunFam" id="3.90.550.50:FF:000004">
    <property type="entry name" value="Hexosyltransferase"/>
    <property type="match status" value="1"/>
</dbReference>
<dbReference type="InterPro" id="IPR051227">
    <property type="entry name" value="CS_glycosyltransferase"/>
</dbReference>
<dbReference type="Gene3D" id="3.90.550.50">
    <property type="match status" value="1"/>
</dbReference>
<evidence type="ECO:0000256" key="3">
    <source>
        <dbReference type="ARBA" id="ARBA00022679"/>
    </source>
</evidence>
<gene>
    <name evidence="11" type="ORF">RUM43_000261</name>
</gene>
<dbReference type="Proteomes" id="UP001372834">
    <property type="component" value="Unassembled WGS sequence"/>
</dbReference>
<dbReference type="PANTHER" id="PTHR12369:SF11">
    <property type="entry name" value="HEXOSYLTRANSFERASE"/>
    <property type="match status" value="1"/>
</dbReference>
<evidence type="ECO:0000256" key="7">
    <source>
        <dbReference type="ARBA" id="ARBA00023034"/>
    </source>
</evidence>
<comment type="similarity">
    <text evidence="2 10">Belongs to the chondroitin N-acetylgalactosaminyltransferase family.</text>
</comment>
<keyword evidence="8 10" id="KW-0472">Membrane</keyword>
<organism evidence="11 12">
    <name type="scientific">Polyplax serrata</name>
    <name type="common">Common mouse louse</name>
    <dbReference type="NCBI Taxonomy" id="468196"/>
    <lineage>
        <taxon>Eukaryota</taxon>
        <taxon>Metazoa</taxon>
        <taxon>Ecdysozoa</taxon>
        <taxon>Arthropoda</taxon>
        <taxon>Hexapoda</taxon>
        <taxon>Insecta</taxon>
        <taxon>Pterygota</taxon>
        <taxon>Neoptera</taxon>
        <taxon>Paraneoptera</taxon>
        <taxon>Psocodea</taxon>
        <taxon>Troctomorpha</taxon>
        <taxon>Phthiraptera</taxon>
        <taxon>Anoplura</taxon>
        <taxon>Polyplacidae</taxon>
        <taxon>Polyplax</taxon>
    </lineage>
</organism>
<accession>A0AAN8SFP3</accession>
<evidence type="ECO:0000256" key="4">
    <source>
        <dbReference type="ARBA" id="ARBA00022692"/>
    </source>
</evidence>